<dbReference type="GO" id="GO:0004364">
    <property type="term" value="F:glutathione transferase activity"/>
    <property type="evidence" value="ECO:0007669"/>
    <property type="project" value="UniProtKB-EC"/>
</dbReference>
<evidence type="ECO:0000256" key="2">
    <source>
        <dbReference type="ARBA" id="ARBA00012452"/>
    </source>
</evidence>
<dbReference type="SFLD" id="SFLDG00358">
    <property type="entry name" value="Main_(cytGST)"/>
    <property type="match status" value="1"/>
</dbReference>
<dbReference type="SUPFAM" id="SSF47616">
    <property type="entry name" value="GST C-terminal domain-like"/>
    <property type="match status" value="1"/>
</dbReference>
<dbReference type="Pfam" id="PF00043">
    <property type="entry name" value="GST_C"/>
    <property type="match status" value="1"/>
</dbReference>
<dbReference type="FunFam" id="3.40.30.10:FF:000016">
    <property type="entry name" value="Glutathione S-transferase F2"/>
    <property type="match status" value="1"/>
</dbReference>
<protein>
    <recommendedName>
        <fullName evidence="2">glutathione transferase</fullName>
        <ecNumber evidence="2">2.5.1.18</ecNumber>
    </recommendedName>
</protein>
<dbReference type="Gene3D" id="1.20.1050.10">
    <property type="match status" value="1"/>
</dbReference>
<accession>A0A8K0UJI8</accession>
<dbReference type="Gene3D" id="3.40.30.10">
    <property type="entry name" value="Glutaredoxin"/>
    <property type="match status" value="1"/>
</dbReference>
<dbReference type="GO" id="GO:0009636">
    <property type="term" value="P:response to toxic substance"/>
    <property type="evidence" value="ECO:0007669"/>
    <property type="project" value="UniProtKB-ARBA"/>
</dbReference>
<keyword evidence="3" id="KW-0808">Transferase</keyword>
<evidence type="ECO:0000313" key="8">
    <source>
        <dbReference type="Proteomes" id="UP000813824"/>
    </source>
</evidence>
<dbReference type="InterPro" id="IPR004045">
    <property type="entry name" value="Glutathione_S-Trfase_N"/>
</dbReference>
<dbReference type="InterPro" id="IPR036249">
    <property type="entry name" value="Thioredoxin-like_sf"/>
</dbReference>
<dbReference type="PROSITE" id="PS50404">
    <property type="entry name" value="GST_NTER"/>
    <property type="match status" value="1"/>
</dbReference>
<evidence type="ECO:0000313" key="7">
    <source>
        <dbReference type="EMBL" id="KAH8093123.1"/>
    </source>
</evidence>
<evidence type="ECO:0000256" key="1">
    <source>
        <dbReference type="ARBA" id="ARBA00010128"/>
    </source>
</evidence>
<dbReference type="PANTHER" id="PTHR43900">
    <property type="entry name" value="GLUTATHIONE S-TRANSFERASE RHO"/>
    <property type="match status" value="1"/>
</dbReference>
<dbReference type="AlphaFoldDB" id="A0A8K0UJI8"/>
<dbReference type="PROSITE" id="PS50405">
    <property type="entry name" value="GST_CTER"/>
    <property type="match status" value="1"/>
</dbReference>
<evidence type="ECO:0000256" key="3">
    <source>
        <dbReference type="ARBA" id="ARBA00022679"/>
    </source>
</evidence>
<dbReference type="EC" id="2.5.1.18" evidence="2"/>
<feature type="domain" description="GST N-terminal" evidence="5">
    <location>
        <begin position="1"/>
        <end position="84"/>
    </location>
</feature>
<feature type="domain" description="GST C-terminal" evidence="6">
    <location>
        <begin position="92"/>
        <end position="225"/>
    </location>
</feature>
<dbReference type="InterPro" id="IPR036282">
    <property type="entry name" value="Glutathione-S-Trfase_C_sf"/>
</dbReference>
<dbReference type="GO" id="GO:0006749">
    <property type="term" value="P:glutathione metabolic process"/>
    <property type="evidence" value="ECO:0007669"/>
    <property type="project" value="TreeGrafter"/>
</dbReference>
<evidence type="ECO:0000259" key="5">
    <source>
        <dbReference type="PROSITE" id="PS50404"/>
    </source>
</evidence>
<comment type="catalytic activity">
    <reaction evidence="4">
        <text>RX + glutathione = an S-substituted glutathione + a halide anion + H(+)</text>
        <dbReference type="Rhea" id="RHEA:16437"/>
        <dbReference type="ChEBI" id="CHEBI:15378"/>
        <dbReference type="ChEBI" id="CHEBI:16042"/>
        <dbReference type="ChEBI" id="CHEBI:17792"/>
        <dbReference type="ChEBI" id="CHEBI:57925"/>
        <dbReference type="ChEBI" id="CHEBI:90779"/>
        <dbReference type="EC" id="2.5.1.18"/>
    </reaction>
</comment>
<dbReference type="GO" id="GO:0043295">
    <property type="term" value="F:glutathione binding"/>
    <property type="evidence" value="ECO:0007669"/>
    <property type="project" value="TreeGrafter"/>
</dbReference>
<comment type="similarity">
    <text evidence="1">Belongs to the GST superfamily. Phi family.</text>
</comment>
<gene>
    <name evidence="7" type="ORF">BXZ70DRAFT_950166</name>
</gene>
<dbReference type="PANTHER" id="PTHR43900:SF3">
    <property type="entry name" value="GLUTATHIONE S-TRANSFERASE RHO"/>
    <property type="match status" value="1"/>
</dbReference>
<dbReference type="EMBL" id="JAEVFJ010000030">
    <property type="protein sequence ID" value="KAH8093123.1"/>
    <property type="molecule type" value="Genomic_DNA"/>
</dbReference>
<dbReference type="InterPro" id="IPR004046">
    <property type="entry name" value="GST_C"/>
</dbReference>
<organism evidence="7 8">
    <name type="scientific">Cristinia sonorae</name>
    <dbReference type="NCBI Taxonomy" id="1940300"/>
    <lineage>
        <taxon>Eukaryota</taxon>
        <taxon>Fungi</taxon>
        <taxon>Dikarya</taxon>
        <taxon>Basidiomycota</taxon>
        <taxon>Agaricomycotina</taxon>
        <taxon>Agaricomycetes</taxon>
        <taxon>Agaricomycetidae</taxon>
        <taxon>Agaricales</taxon>
        <taxon>Pleurotineae</taxon>
        <taxon>Stephanosporaceae</taxon>
        <taxon>Cristinia</taxon>
    </lineage>
</organism>
<sequence>MAIQIYGIPLSVAVRRALVVFKELEVPYDLVTVDIIKGEQKSDKALKNQPFGKIPYLHDSDNDLTLFESRAIARYIVGKYDKSGKSGLLPTDEVDAARFEQAVSIEVTAFNPPANGVANELVFKPVLYKKETDQAKLVEALASLNDTLNVYETILSKQKYLAGEYLTLADLFHLPLGTVLTDMAKLNVLTTDKRPSVQRWWKDISSRPSWLVVKADTTPLVFTTE</sequence>
<dbReference type="FunFam" id="1.20.1050.10:FF:000004">
    <property type="entry name" value="Glutathione S-transferase F2"/>
    <property type="match status" value="1"/>
</dbReference>
<dbReference type="Proteomes" id="UP000813824">
    <property type="component" value="Unassembled WGS sequence"/>
</dbReference>
<dbReference type="InterPro" id="IPR040079">
    <property type="entry name" value="Glutathione_S-Trfase"/>
</dbReference>
<reference evidence="7" key="1">
    <citation type="journal article" date="2021" name="New Phytol.">
        <title>Evolutionary innovations through gain and loss of genes in the ectomycorrhizal Boletales.</title>
        <authorList>
            <person name="Wu G."/>
            <person name="Miyauchi S."/>
            <person name="Morin E."/>
            <person name="Kuo A."/>
            <person name="Drula E."/>
            <person name="Varga T."/>
            <person name="Kohler A."/>
            <person name="Feng B."/>
            <person name="Cao Y."/>
            <person name="Lipzen A."/>
            <person name="Daum C."/>
            <person name="Hundley H."/>
            <person name="Pangilinan J."/>
            <person name="Johnson J."/>
            <person name="Barry K."/>
            <person name="LaButti K."/>
            <person name="Ng V."/>
            <person name="Ahrendt S."/>
            <person name="Min B."/>
            <person name="Choi I.G."/>
            <person name="Park H."/>
            <person name="Plett J.M."/>
            <person name="Magnuson J."/>
            <person name="Spatafora J.W."/>
            <person name="Nagy L.G."/>
            <person name="Henrissat B."/>
            <person name="Grigoriev I.V."/>
            <person name="Yang Z.L."/>
            <person name="Xu J."/>
            <person name="Martin F.M."/>
        </authorList>
    </citation>
    <scope>NUCLEOTIDE SEQUENCE</scope>
    <source>
        <strain evidence="7">KKN 215</strain>
    </source>
</reference>
<dbReference type="Pfam" id="PF02798">
    <property type="entry name" value="GST_N"/>
    <property type="match status" value="1"/>
</dbReference>
<dbReference type="SUPFAM" id="SSF52833">
    <property type="entry name" value="Thioredoxin-like"/>
    <property type="match status" value="1"/>
</dbReference>
<evidence type="ECO:0000256" key="4">
    <source>
        <dbReference type="ARBA" id="ARBA00047960"/>
    </source>
</evidence>
<dbReference type="InterPro" id="IPR010987">
    <property type="entry name" value="Glutathione-S-Trfase_C-like"/>
</dbReference>
<proteinExistence type="inferred from homology"/>
<keyword evidence="8" id="KW-1185">Reference proteome</keyword>
<dbReference type="SFLD" id="SFLDS00019">
    <property type="entry name" value="Glutathione_Transferase_(cytos"/>
    <property type="match status" value="1"/>
</dbReference>
<dbReference type="GO" id="GO:0005737">
    <property type="term" value="C:cytoplasm"/>
    <property type="evidence" value="ECO:0007669"/>
    <property type="project" value="TreeGrafter"/>
</dbReference>
<name>A0A8K0UJI8_9AGAR</name>
<dbReference type="OrthoDB" id="249703at2759"/>
<dbReference type="SFLD" id="SFLDG01154">
    <property type="entry name" value="Main.5:_Phi-like"/>
    <property type="match status" value="1"/>
</dbReference>
<evidence type="ECO:0000259" key="6">
    <source>
        <dbReference type="PROSITE" id="PS50405"/>
    </source>
</evidence>
<comment type="caution">
    <text evidence="7">The sequence shown here is derived from an EMBL/GenBank/DDBJ whole genome shotgun (WGS) entry which is preliminary data.</text>
</comment>